<evidence type="ECO:0000313" key="3">
    <source>
        <dbReference type="Proteomes" id="UP000008311"/>
    </source>
</evidence>
<organism evidence="2 3">
    <name type="scientific">Ricinus communis</name>
    <name type="common">Castor bean</name>
    <dbReference type="NCBI Taxonomy" id="3988"/>
    <lineage>
        <taxon>Eukaryota</taxon>
        <taxon>Viridiplantae</taxon>
        <taxon>Streptophyta</taxon>
        <taxon>Embryophyta</taxon>
        <taxon>Tracheophyta</taxon>
        <taxon>Spermatophyta</taxon>
        <taxon>Magnoliopsida</taxon>
        <taxon>eudicotyledons</taxon>
        <taxon>Gunneridae</taxon>
        <taxon>Pentapetalae</taxon>
        <taxon>rosids</taxon>
        <taxon>fabids</taxon>
        <taxon>Malpighiales</taxon>
        <taxon>Euphorbiaceae</taxon>
        <taxon>Acalyphoideae</taxon>
        <taxon>Acalypheae</taxon>
        <taxon>Ricinus</taxon>
    </lineage>
</organism>
<evidence type="ECO:0000313" key="2">
    <source>
        <dbReference type="EMBL" id="EEF26087.1"/>
    </source>
</evidence>
<accession>B9TDI0</accession>
<dbReference type="Proteomes" id="UP000008311">
    <property type="component" value="Unassembled WGS sequence"/>
</dbReference>
<evidence type="ECO:0000256" key="1">
    <source>
        <dbReference type="SAM" id="MobiDB-lite"/>
    </source>
</evidence>
<feature type="region of interest" description="Disordered" evidence="1">
    <location>
        <begin position="67"/>
        <end position="94"/>
    </location>
</feature>
<dbReference type="InParanoid" id="B9TDI0"/>
<dbReference type="EMBL" id="EQ978229">
    <property type="protein sequence ID" value="EEF26087.1"/>
    <property type="molecule type" value="Genomic_DNA"/>
</dbReference>
<proteinExistence type="predicted"/>
<reference evidence="3" key="1">
    <citation type="journal article" date="2010" name="Nat. Biotechnol.">
        <title>Draft genome sequence of the oilseed species Ricinus communis.</title>
        <authorList>
            <person name="Chan A.P."/>
            <person name="Crabtree J."/>
            <person name="Zhao Q."/>
            <person name="Lorenzi H."/>
            <person name="Orvis J."/>
            <person name="Puiu D."/>
            <person name="Melake-Berhan A."/>
            <person name="Jones K.M."/>
            <person name="Redman J."/>
            <person name="Chen G."/>
            <person name="Cahoon E.B."/>
            <person name="Gedil M."/>
            <person name="Stanke M."/>
            <person name="Haas B.J."/>
            <person name="Wortman J.R."/>
            <person name="Fraser-Liggett C.M."/>
            <person name="Ravel J."/>
            <person name="Rabinowicz P.D."/>
        </authorList>
    </citation>
    <scope>NUCLEOTIDE SEQUENCE [LARGE SCALE GENOMIC DNA]</scope>
    <source>
        <strain evidence="3">cv. Hale</strain>
    </source>
</reference>
<sequence length="94" mass="9978">MKAVDRRALQPTAVKHEMLPGQPAHRRGHARPVFMPTLSPQPPRSATSCWTSLLATGALTPRRVRLAAPASSGGATSAARAQRQAYLGSSPQAR</sequence>
<gene>
    <name evidence="2" type="ORF">RCOM_1851940</name>
</gene>
<feature type="non-terminal residue" evidence="2">
    <location>
        <position position="94"/>
    </location>
</feature>
<protein>
    <submittedName>
        <fullName evidence="2">Uncharacterized protein</fullName>
    </submittedName>
</protein>
<feature type="compositionally biased region" description="Basic and acidic residues" evidence="1">
    <location>
        <begin position="1"/>
        <end position="18"/>
    </location>
</feature>
<dbReference type="AlphaFoldDB" id="B9TDI0"/>
<feature type="region of interest" description="Disordered" evidence="1">
    <location>
        <begin position="1"/>
        <end position="47"/>
    </location>
</feature>
<keyword evidence="3" id="KW-1185">Reference proteome</keyword>
<feature type="compositionally biased region" description="Low complexity" evidence="1">
    <location>
        <begin position="67"/>
        <end position="85"/>
    </location>
</feature>
<name>B9TDI0_RICCO</name>